<dbReference type="InterPro" id="IPR052931">
    <property type="entry name" value="Prophage_regulatory_activator"/>
</dbReference>
<dbReference type="Pfam" id="PF05930">
    <property type="entry name" value="Phage_AlpA"/>
    <property type="match status" value="1"/>
</dbReference>
<sequence length="72" mass="8579">MDNDKERFIRLNEVIKKTGLSKGTIYKYMKEGTFPSNIPISDKVVVWLESEVDQWISDKINEYKSRRQNVIR</sequence>
<dbReference type="SUPFAM" id="SSF46955">
    <property type="entry name" value="Putative DNA-binding domain"/>
    <property type="match status" value="1"/>
</dbReference>
<name>A0A377H9H6_9PAST</name>
<dbReference type="AlphaFoldDB" id="A0A377H9H6"/>
<dbReference type="PANTHER" id="PTHR36154:SF1">
    <property type="entry name" value="DNA-BINDING TRANSCRIPTIONAL ACTIVATOR ALPA"/>
    <property type="match status" value="1"/>
</dbReference>
<reference evidence="1 2" key="1">
    <citation type="submission" date="2018-06" db="EMBL/GenBank/DDBJ databases">
        <authorList>
            <consortium name="Pathogen Informatics"/>
            <person name="Doyle S."/>
        </authorList>
    </citation>
    <scope>NUCLEOTIDE SEQUENCE [LARGE SCALE GENOMIC DNA]</scope>
    <source>
        <strain evidence="1 2">NCTC11413</strain>
    </source>
</reference>
<evidence type="ECO:0000313" key="1">
    <source>
        <dbReference type="EMBL" id="STO38780.1"/>
    </source>
</evidence>
<gene>
    <name evidence="1" type="ORF">NCTC11413_01921</name>
</gene>
<dbReference type="GeneID" id="77263875"/>
<dbReference type="Gene3D" id="1.10.238.160">
    <property type="match status" value="1"/>
</dbReference>
<dbReference type="InterPro" id="IPR009061">
    <property type="entry name" value="DNA-bd_dom_put_sf"/>
</dbReference>
<evidence type="ECO:0000313" key="2">
    <source>
        <dbReference type="Proteomes" id="UP000254232"/>
    </source>
</evidence>
<dbReference type="Proteomes" id="UP000254232">
    <property type="component" value="Unassembled WGS sequence"/>
</dbReference>
<dbReference type="InterPro" id="IPR010260">
    <property type="entry name" value="AlpA"/>
</dbReference>
<accession>A0A377H9H6</accession>
<protein>
    <submittedName>
        <fullName evidence="1">Predicted transcriptional regulator</fullName>
    </submittedName>
</protein>
<proteinExistence type="predicted"/>
<dbReference type="RefSeq" id="WP_018346106.1">
    <property type="nucleotide sequence ID" value="NZ_UGGZ01000001.1"/>
</dbReference>
<dbReference type="PANTHER" id="PTHR36154">
    <property type="entry name" value="DNA-BINDING TRANSCRIPTIONAL ACTIVATOR ALPA"/>
    <property type="match status" value="1"/>
</dbReference>
<dbReference type="EMBL" id="UGGZ01000001">
    <property type="protein sequence ID" value="STO38780.1"/>
    <property type="molecule type" value="Genomic_DNA"/>
</dbReference>
<organism evidence="1 2">
    <name type="scientific">Gallibacterium anatis</name>
    <dbReference type="NCBI Taxonomy" id="750"/>
    <lineage>
        <taxon>Bacteria</taxon>
        <taxon>Pseudomonadati</taxon>
        <taxon>Pseudomonadota</taxon>
        <taxon>Gammaproteobacteria</taxon>
        <taxon>Pasteurellales</taxon>
        <taxon>Pasteurellaceae</taxon>
        <taxon>Gallibacterium</taxon>
    </lineage>
</organism>